<evidence type="ECO:0000313" key="11">
    <source>
        <dbReference type="Proteomes" id="UP000253090"/>
    </source>
</evidence>
<evidence type="ECO:0000256" key="2">
    <source>
        <dbReference type="ARBA" id="ARBA00022603"/>
    </source>
</evidence>
<evidence type="ECO:0000256" key="4">
    <source>
        <dbReference type="ARBA" id="ARBA00022691"/>
    </source>
</evidence>
<dbReference type="InterPro" id="IPR020596">
    <property type="entry name" value="rRNA_Ade_Mease_Trfase_CS"/>
</dbReference>
<proteinExistence type="inferred from homology"/>
<dbReference type="GO" id="GO:0000179">
    <property type="term" value="F:rRNA (adenine-N6,N6-)-dimethyltransferase activity"/>
    <property type="evidence" value="ECO:0007669"/>
    <property type="project" value="UniProtKB-UniRule"/>
</dbReference>
<evidence type="ECO:0000313" key="10">
    <source>
        <dbReference type="EMBL" id="RCX20327.1"/>
    </source>
</evidence>
<organism evidence="10 11">
    <name type="scientific">Fontibacillus phaseoli</name>
    <dbReference type="NCBI Taxonomy" id="1416533"/>
    <lineage>
        <taxon>Bacteria</taxon>
        <taxon>Bacillati</taxon>
        <taxon>Bacillota</taxon>
        <taxon>Bacilli</taxon>
        <taxon>Bacillales</taxon>
        <taxon>Paenibacillaceae</taxon>
        <taxon>Fontibacillus</taxon>
    </lineage>
</organism>
<dbReference type="AlphaFoldDB" id="A0A369BIS2"/>
<dbReference type="CDD" id="cd02440">
    <property type="entry name" value="AdoMet_MTases"/>
    <property type="match status" value="1"/>
</dbReference>
<dbReference type="InterPro" id="IPR020598">
    <property type="entry name" value="rRNA_Ade_methylase_Trfase_N"/>
</dbReference>
<evidence type="ECO:0000256" key="1">
    <source>
        <dbReference type="ARBA" id="ARBA00016505"/>
    </source>
</evidence>
<comment type="similarity">
    <text evidence="8">Belongs to the class I-like SAM-binding methyltransferase superfamily. rRNA adenine N(6)-methyltransferase family.</text>
</comment>
<evidence type="ECO:0000259" key="9">
    <source>
        <dbReference type="SMART" id="SM00650"/>
    </source>
</evidence>
<evidence type="ECO:0000256" key="6">
    <source>
        <dbReference type="ARBA" id="ARBA00029941"/>
    </source>
</evidence>
<evidence type="ECO:0000256" key="5">
    <source>
        <dbReference type="ARBA" id="ARBA00022884"/>
    </source>
</evidence>
<keyword evidence="3 8" id="KW-0808">Transferase</keyword>
<dbReference type="PANTHER" id="PTHR11727">
    <property type="entry name" value="DIMETHYLADENOSINE TRANSFERASE"/>
    <property type="match status" value="1"/>
</dbReference>
<feature type="binding site" evidence="8">
    <location>
        <position position="24"/>
    </location>
    <ligand>
        <name>S-adenosyl-L-methionine</name>
        <dbReference type="ChEBI" id="CHEBI:59789"/>
    </ligand>
</feature>
<dbReference type="PANTHER" id="PTHR11727:SF7">
    <property type="entry name" value="DIMETHYLADENOSINE TRANSFERASE-RELATED"/>
    <property type="match status" value="1"/>
</dbReference>
<dbReference type="Pfam" id="PF00398">
    <property type="entry name" value="RrnaAD"/>
    <property type="match status" value="1"/>
</dbReference>
<evidence type="ECO:0000256" key="3">
    <source>
        <dbReference type="ARBA" id="ARBA00022679"/>
    </source>
</evidence>
<feature type="binding site" evidence="8">
    <location>
        <position position="22"/>
    </location>
    <ligand>
        <name>S-adenosyl-L-methionine</name>
        <dbReference type="ChEBI" id="CHEBI:59789"/>
    </ligand>
</feature>
<keyword evidence="4 8" id="KW-0949">S-adenosyl-L-methionine</keyword>
<sequence>MSKNKPFTTANNRGSTNFSAQHLLISKNIVHDLIRHAKIGPGDMVLDIGAGAGAITLPLAEKAAQVVAIESDPRFASKLINKTEKIANIKIRQADFLQSPLPKSPFSVVANIPYSITTPIFGKLLDGPGIPLQRAAIIVEKGAAKRFTSHPITDPRILKWRMWFDLQFVRTVAPSNFSPPPKVDSAILCINRRKNPTVPLKYHARFMALAVYGLRSPRLPVSAAFAEVFSPPQITKLARTLSIDRNMPVSQLNEQQWGQLFMAMLQHVLPARWPRIPKQKRRN</sequence>
<dbReference type="SMART" id="SM00650">
    <property type="entry name" value="rADc"/>
    <property type="match status" value="1"/>
</dbReference>
<feature type="binding site" evidence="8">
    <location>
        <position position="95"/>
    </location>
    <ligand>
        <name>S-adenosyl-L-methionine</name>
        <dbReference type="ChEBI" id="CHEBI:59789"/>
    </ligand>
</feature>
<dbReference type="NCBIfam" id="NF000499">
    <property type="entry name" value="Erm23S_rRNA_broad"/>
    <property type="match status" value="1"/>
</dbReference>
<dbReference type="PROSITE" id="PS51689">
    <property type="entry name" value="SAM_RNA_A_N6_MT"/>
    <property type="match status" value="1"/>
</dbReference>
<gene>
    <name evidence="10" type="ORF">DFP94_10347</name>
</gene>
<evidence type="ECO:0000256" key="8">
    <source>
        <dbReference type="PROSITE-ProRule" id="PRU01026"/>
    </source>
</evidence>
<reference evidence="10 11" key="1">
    <citation type="submission" date="2018-07" db="EMBL/GenBank/DDBJ databases">
        <title>Genomic Encyclopedia of Type Strains, Phase III (KMG-III): the genomes of soil and plant-associated and newly described type strains.</title>
        <authorList>
            <person name="Whitman W."/>
        </authorList>
    </citation>
    <scope>NUCLEOTIDE SEQUENCE [LARGE SCALE GENOMIC DNA]</scope>
    <source>
        <strain evidence="10 11">CECT 8333</strain>
    </source>
</reference>
<accession>A0A369BIS2</accession>
<dbReference type="SUPFAM" id="SSF53335">
    <property type="entry name" value="S-adenosyl-L-methionine-dependent methyltransferases"/>
    <property type="match status" value="1"/>
</dbReference>
<feature type="binding site" evidence="8">
    <location>
        <position position="70"/>
    </location>
    <ligand>
        <name>S-adenosyl-L-methionine</name>
        <dbReference type="ChEBI" id="CHEBI:59789"/>
    </ligand>
</feature>
<feature type="domain" description="Ribosomal RNA adenine methylase transferase N-terminal" evidence="9">
    <location>
        <begin position="29"/>
        <end position="194"/>
    </location>
</feature>
<keyword evidence="11" id="KW-1185">Reference proteome</keyword>
<evidence type="ECO:0000256" key="7">
    <source>
        <dbReference type="ARBA" id="ARBA00030809"/>
    </source>
</evidence>
<protein>
    <recommendedName>
        <fullName evidence="1">rRNA adenine N-6-methyltransferase</fullName>
    </recommendedName>
    <alternativeName>
        <fullName evidence="7">Erythromycin resistance protein</fullName>
    </alternativeName>
    <alternativeName>
        <fullName evidence="6">Macrolide-lincosamide-streptogramin B resistance protein</fullName>
    </alternativeName>
</protein>
<keyword evidence="5 8" id="KW-0694">RNA-binding</keyword>
<comment type="caution">
    <text evidence="10">The sequence shown here is derived from an EMBL/GenBank/DDBJ whole genome shotgun (WGS) entry which is preliminary data.</text>
</comment>
<dbReference type="GO" id="GO:0003723">
    <property type="term" value="F:RNA binding"/>
    <property type="evidence" value="ECO:0007669"/>
    <property type="project" value="UniProtKB-UniRule"/>
</dbReference>
<feature type="binding site" evidence="8">
    <location>
        <position position="111"/>
    </location>
    <ligand>
        <name>S-adenosyl-L-methionine</name>
        <dbReference type="ChEBI" id="CHEBI:59789"/>
    </ligand>
</feature>
<dbReference type="EMBL" id="QPJW01000003">
    <property type="protein sequence ID" value="RCX20327.1"/>
    <property type="molecule type" value="Genomic_DNA"/>
</dbReference>
<dbReference type="InterPro" id="IPR023165">
    <property type="entry name" value="rRNA_Ade_diMease-like_C"/>
</dbReference>
<feature type="binding site" evidence="8">
    <location>
        <position position="49"/>
    </location>
    <ligand>
        <name>S-adenosyl-L-methionine</name>
        <dbReference type="ChEBI" id="CHEBI:59789"/>
    </ligand>
</feature>
<dbReference type="InterPro" id="IPR029063">
    <property type="entry name" value="SAM-dependent_MTases_sf"/>
</dbReference>
<dbReference type="RefSeq" id="WP_245954700.1">
    <property type="nucleotide sequence ID" value="NZ_QPJW01000003.1"/>
</dbReference>
<dbReference type="Proteomes" id="UP000253090">
    <property type="component" value="Unassembled WGS sequence"/>
</dbReference>
<dbReference type="Gene3D" id="3.40.50.150">
    <property type="entry name" value="Vaccinia Virus protein VP39"/>
    <property type="match status" value="1"/>
</dbReference>
<dbReference type="PROSITE" id="PS01131">
    <property type="entry name" value="RRNA_A_DIMETH"/>
    <property type="match status" value="1"/>
</dbReference>
<dbReference type="InterPro" id="IPR001737">
    <property type="entry name" value="KsgA/Erm"/>
</dbReference>
<dbReference type="GO" id="GO:0005829">
    <property type="term" value="C:cytosol"/>
    <property type="evidence" value="ECO:0007669"/>
    <property type="project" value="TreeGrafter"/>
</dbReference>
<keyword evidence="2 8" id="KW-0489">Methyltransferase</keyword>
<name>A0A369BIS2_9BACL</name>
<dbReference type="Gene3D" id="1.10.8.100">
    <property type="entry name" value="Ribosomal RNA adenine dimethylase-like, domain 2"/>
    <property type="match status" value="1"/>
</dbReference>